<dbReference type="RefSeq" id="WP_203924648.1">
    <property type="nucleotide sequence ID" value="NZ_BONZ01000121.1"/>
</dbReference>
<evidence type="ECO:0000256" key="1">
    <source>
        <dbReference type="SAM" id="MobiDB-lite"/>
    </source>
</evidence>
<evidence type="ECO:0000313" key="2">
    <source>
        <dbReference type="EMBL" id="GIH21256.1"/>
    </source>
</evidence>
<feature type="region of interest" description="Disordered" evidence="1">
    <location>
        <begin position="1"/>
        <end position="58"/>
    </location>
</feature>
<dbReference type="AlphaFoldDB" id="A0A8J3R2V6"/>
<evidence type="ECO:0000313" key="3">
    <source>
        <dbReference type="Proteomes" id="UP000642748"/>
    </source>
</evidence>
<feature type="compositionally biased region" description="Polar residues" evidence="1">
    <location>
        <begin position="13"/>
        <end position="23"/>
    </location>
</feature>
<sequence length="94" mass="9872">MWLPGNPAPEATPPNTQGTSQSARAGLEAADHGRYGRYDKGNEFMDFEQAHPGGGDPLIGEAEVIGLYPASHAAAASKWTTTIGDSDNSSRLDD</sequence>
<comment type="caution">
    <text evidence="2">The sequence shown here is derived from an EMBL/GenBank/DDBJ whole genome shotgun (WGS) entry which is preliminary data.</text>
</comment>
<feature type="compositionally biased region" description="Basic and acidic residues" evidence="1">
    <location>
        <begin position="29"/>
        <end position="43"/>
    </location>
</feature>
<dbReference type="Proteomes" id="UP000642748">
    <property type="component" value="Unassembled WGS sequence"/>
</dbReference>
<organism evidence="2 3">
    <name type="scientific">Rugosimonospora africana</name>
    <dbReference type="NCBI Taxonomy" id="556532"/>
    <lineage>
        <taxon>Bacteria</taxon>
        <taxon>Bacillati</taxon>
        <taxon>Actinomycetota</taxon>
        <taxon>Actinomycetes</taxon>
        <taxon>Micromonosporales</taxon>
        <taxon>Micromonosporaceae</taxon>
        <taxon>Rugosimonospora</taxon>
    </lineage>
</organism>
<protein>
    <submittedName>
        <fullName evidence="2">Uncharacterized protein</fullName>
    </submittedName>
</protein>
<feature type="compositionally biased region" description="Pro residues" evidence="1">
    <location>
        <begin position="1"/>
        <end position="12"/>
    </location>
</feature>
<gene>
    <name evidence="2" type="ORF">Raf01_94280</name>
</gene>
<reference evidence="2" key="1">
    <citation type="submission" date="2021-01" db="EMBL/GenBank/DDBJ databases">
        <title>Whole genome shotgun sequence of Rugosimonospora africana NBRC 104875.</title>
        <authorList>
            <person name="Komaki H."/>
            <person name="Tamura T."/>
        </authorList>
    </citation>
    <scope>NUCLEOTIDE SEQUENCE</scope>
    <source>
        <strain evidence="2">NBRC 104875</strain>
    </source>
</reference>
<accession>A0A8J3R2V6</accession>
<dbReference type="EMBL" id="BONZ01000121">
    <property type="protein sequence ID" value="GIH21256.1"/>
    <property type="molecule type" value="Genomic_DNA"/>
</dbReference>
<name>A0A8J3R2V6_9ACTN</name>
<proteinExistence type="predicted"/>
<keyword evidence="3" id="KW-1185">Reference proteome</keyword>